<dbReference type="RefSeq" id="WP_020566345.1">
    <property type="nucleotide sequence ID" value="NZ_KB890183.1"/>
</dbReference>
<dbReference type="Pfam" id="PF00710">
    <property type="entry name" value="Asparaginase"/>
    <property type="match status" value="1"/>
</dbReference>
<feature type="domain" description="L-asparaginase N-terminal" evidence="8">
    <location>
        <begin position="20"/>
        <end position="213"/>
    </location>
</feature>
<dbReference type="InterPro" id="IPR027475">
    <property type="entry name" value="Asparaginase/glutaminase_AS2"/>
</dbReference>
<evidence type="ECO:0000256" key="1">
    <source>
        <dbReference type="ARBA" id="ARBA00010518"/>
    </source>
</evidence>
<organism evidence="10 11">
    <name type="scientific">Trinickia symbiotica</name>
    <dbReference type="NCBI Taxonomy" id="863227"/>
    <lineage>
        <taxon>Bacteria</taxon>
        <taxon>Pseudomonadati</taxon>
        <taxon>Pseudomonadota</taxon>
        <taxon>Betaproteobacteria</taxon>
        <taxon>Burkholderiales</taxon>
        <taxon>Burkholderiaceae</taxon>
        <taxon>Trinickia</taxon>
    </lineage>
</organism>
<feature type="domain" description="Asparaginase/glutaminase C-terminal" evidence="9">
    <location>
        <begin position="232"/>
        <end position="341"/>
    </location>
</feature>
<dbReference type="InterPro" id="IPR036152">
    <property type="entry name" value="Asp/glu_Ase-like_sf"/>
</dbReference>
<accession>A0A2N7WNB5</accession>
<dbReference type="InterPro" id="IPR037152">
    <property type="entry name" value="L-asparaginase_N_sf"/>
</dbReference>
<dbReference type="Gene3D" id="3.40.50.40">
    <property type="match status" value="1"/>
</dbReference>
<dbReference type="SUPFAM" id="SSF53774">
    <property type="entry name" value="Glutaminase/Asparaginase"/>
    <property type="match status" value="1"/>
</dbReference>
<dbReference type="SFLD" id="SFLDS00057">
    <property type="entry name" value="Glutaminase/Asparaginase"/>
    <property type="match status" value="1"/>
</dbReference>
<reference evidence="10 11" key="1">
    <citation type="submission" date="2018-01" db="EMBL/GenBank/DDBJ databases">
        <title>Whole genome analyses suggest that Burkholderia sensu lato contains two further novel genera in the rhizoxinica-symbiotica group Mycetohabitans gen. nov., and Trinickia gen. nov.: implications for the evolution of diazotrophy and nodulation in the Burkholderiaceae.</title>
        <authorList>
            <person name="Estrada-de los Santos P."/>
            <person name="Palmer M."/>
            <person name="Chavez-Ramirez B."/>
            <person name="Beukes C."/>
            <person name="Steenkamp E.T."/>
            <person name="Hirsch A.M."/>
            <person name="Manyaka P."/>
            <person name="Maluk M."/>
            <person name="Lafos M."/>
            <person name="Crook M."/>
            <person name="Gross E."/>
            <person name="Simon M.F."/>
            <person name="Bueno dos Reis Junior F."/>
            <person name="Poole P.S."/>
            <person name="Venter S.N."/>
            <person name="James E.K."/>
        </authorList>
    </citation>
    <scope>NUCLEOTIDE SEQUENCE [LARGE SCALE GENOMIC DNA]</scope>
    <source>
        <strain evidence="10 11">JPY 581</strain>
    </source>
</reference>
<dbReference type="PRINTS" id="PR00139">
    <property type="entry name" value="ASNGLNASE"/>
</dbReference>
<evidence type="ECO:0000256" key="3">
    <source>
        <dbReference type="PIRSR" id="PIRSR001220-1"/>
    </source>
</evidence>
<dbReference type="NCBIfam" id="TIGR00520">
    <property type="entry name" value="asnASE_II"/>
    <property type="match status" value="1"/>
</dbReference>
<evidence type="ECO:0000313" key="11">
    <source>
        <dbReference type="Proteomes" id="UP000235777"/>
    </source>
</evidence>
<evidence type="ECO:0000259" key="8">
    <source>
        <dbReference type="Pfam" id="PF00710"/>
    </source>
</evidence>
<evidence type="ECO:0000256" key="7">
    <source>
        <dbReference type="RuleBase" id="RU004456"/>
    </source>
</evidence>
<dbReference type="InterPro" id="IPR040919">
    <property type="entry name" value="Asparaginase_C"/>
</dbReference>
<dbReference type="GO" id="GO:0006528">
    <property type="term" value="P:asparagine metabolic process"/>
    <property type="evidence" value="ECO:0007669"/>
    <property type="project" value="InterPro"/>
</dbReference>
<evidence type="ECO:0000256" key="4">
    <source>
        <dbReference type="PIRSR" id="PIRSR001220-2"/>
    </source>
</evidence>
<evidence type="ECO:0000313" key="10">
    <source>
        <dbReference type="EMBL" id="PMS30832.1"/>
    </source>
</evidence>
<dbReference type="InterPro" id="IPR006034">
    <property type="entry name" value="Asparaginase/glutaminase-like"/>
</dbReference>
<dbReference type="InterPro" id="IPR027474">
    <property type="entry name" value="L-asparaginase_N"/>
</dbReference>
<dbReference type="AlphaFoldDB" id="A0A2N7WNB5"/>
<dbReference type="PANTHER" id="PTHR11707">
    <property type="entry name" value="L-ASPARAGINASE"/>
    <property type="match status" value="1"/>
</dbReference>
<dbReference type="EMBL" id="PNYC01000028">
    <property type="protein sequence ID" value="PMS30832.1"/>
    <property type="molecule type" value="Genomic_DNA"/>
</dbReference>
<dbReference type="Proteomes" id="UP000235777">
    <property type="component" value="Unassembled WGS sequence"/>
</dbReference>
<comment type="similarity">
    <text evidence="1 7">Belongs to the asparaginase 1 family.</text>
</comment>
<dbReference type="InterPro" id="IPR020827">
    <property type="entry name" value="Asparaginase/glutaminase_AS1"/>
</dbReference>
<keyword evidence="2" id="KW-0378">Hydrolase</keyword>
<comment type="caution">
    <text evidence="10">The sequence shown here is derived from an EMBL/GenBank/DDBJ whole genome shotgun (WGS) entry which is preliminary data.</text>
</comment>
<dbReference type="PROSITE" id="PS00917">
    <property type="entry name" value="ASN_GLN_ASE_2"/>
    <property type="match status" value="1"/>
</dbReference>
<dbReference type="PIRSF" id="PIRSF500176">
    <property type="entry name" value="L_ASNase"/>
    <property type="match status" value="1"/>
</dbReference>
<feature type="active site" evidence="6">
    <location>
        <position position="109"/>
    </location>
</feature>
<evidence type="ECO:0000259" key="9">
    <source>
        <dbReference type="Pfam" id="PF17763"/>
    </source>
</evidence>
<dbReference type="Pfam" id="PF17763">
    <property type="entry name" value="Asparaginase_C"/>
    <property type="match status" value="1"/>
</dbReference>
<name>A0A2N7WNB5_9BURK</name>
<dbReference type="OrthoDB" id="9788068at2"/>
<evidence type="ECO:0000256" key="2">
    <source>
        <dbReference type="ARBA" id="ARBA00022801"/>
    </source>
</evidence>
<keyword evidence="11" id="KW-1185">Reference proteome</keyword>
<dbReference type="STRING" id="863227.GCA_000373005_03455"/>
<dbReference type="CDD" id="cd08964">
    <property type="entry name" value="L-asparaginase_II"/>
    <property type="match status" value="1"/>
</dbReference>
<protein>
    <submittedName>
        <fullName evidence="10">Asparaginase</fullName>
    </submittedName>
</protein>
<sequence length="345" mass="35426">MDTISTSNSAVSPDPAALPRIAVLATGGTIAGSAADAAQTAGYQAGVVGVDRLLAAVPALANMANIEAEQVASIDSKDLELSLWTVLARRIGELASRADIDGIVVTHGTDTLEETAYLLHLTVKTSKPIVMTAAMRPSSALSADGPLNLLGAVTVAATREAWGRGVLVAFNNRIHSARDIVKTSTYAVDAFQSPEVGALGWVQDGRVEFQRSVVRPHTAATPFVADAGWPGVEIVASYAGATRTAVDALIAAGVRGIVVAGTGNGSVHATVQAALAEAVRQGIAVVRASRVGSGHVMRNGAAPDDALGFVTAGTLNPYKARVLLMLALAVGMGERTLLQRAFDTY</sequence>
<feature type="binding site" evidence="4">
    <location>
        <position position="76"/>
    </location>
    <ligand>
        <name>substrate</name>
    </ligand>
</feature>
<feature type="binding site" evidence="4">
    <location>
        <begin position="109"/>
        <end position="110"/>
    </location>
    <ligand>
        <name>substrate</name>
    </ligand>
</feature>
<dbReference type="PROSITE" id="PS51732">
    <property type="entry name" value="ASN_GLN_ASE_3"/>
    <property type="match status" value="1"/>
</dbReference>
<dbReference type="Gene3D" id="3.40.50.1170">
    <property type="entry name" value="L-asparaginase, N-terminal domain"/>
    <property type="match status" value="1"/>
</dbReference>
<dbReference type="GO" id="GO:0004067">
    <property type="term" value="F:asparaginase activity"/>
    <property type="evidence" value="ECO:0007669"/>
    <property type="project" value="UniProtKB-UniRule"/>
</dbReference>
<evidence type="ECO:0000256" key="5">
    <source>
        <dbReference type="PROSITE-ProRule" id="PRU10099"/>
    </source>
</evidence>
<gene>
    <name evidence="10" type="ORF">C0Z20_28905</name>
</gene>
<dbReference type="PROSITE" id="PS00144">
    <property type="entry name" value="ASN_GLN_ASE_1"/>
    <property type="match status" value="1"/>
</dbReference>
<dbReference type="SMART" id="SM00870">
    <property type="entry name" value="Asparaginase"/>
    <property type="match status" value="1"/>
</dbReference>
<proteinExistence type="inferred from homology"/>
<dbReference type="InterPro" id="IPR004550">
    <property type="entry name" value="AsnASE_II"/>
</dbReference>
<dbReference type="FunFam" id="3.40.50.1170:FF:000001">
    <property type="entry name" value="L-asparaginase 2"/>
    <property type="match status" value="1"/>
</dbReference>
<dbReference type="PIRSF" id="PIRSF001220">
    <property type="entry name" value="L-ASNase_gatD"/>
    <property type="match status" value="1"/>
</dbReference>
<dbReference type="PANTHER" id="PTHR11707:SF28">
    <property type="entry name" value="60 KDA LYSOPHOSPHOLIPASE"/>
    <property type="match status" value="1"/>
</dbReference>
<evidence type="ECO:0000256" key="6">
    <source>
        <dbReference type="PROSITE-ProRule" id="PRU10100"/>
    </source>
</evidence>
<feature type="active site" evidence="5">
    <location>
        <position position="29"/>
    </location>
</feature>
<feature type="active site" description="O-isoaspartyl threonine intermediate" evidence="3">
    <location>
        <position position="29"/>
    </location>
</feature>
<dbReference type="InterPro" id="IPR027473">
    <property type="entry name" value="L-asparaginase_C"/>
</dbReference>